<feature type="transmembrane region" description="Helical" evidence="2">
    <location>
        <begin position="112"/>
        <end position="139"/>
    </location>
</feature>
<evidence type="ECO:0000313" key="3">
    <source>
        <dbReference type="EMBL" id="PFG35985.1"/>
    </source>
</evidence>
<comment type="caution">
    <text evidence="3">The sequence shown here is derived from an EMBL/GenBank/DDBJ whole genome shotgun (WGS) entry which is preliminary data.</text>
</comment>
<keyword evidence="2" id="KW-1133">Transmembrane helix</keyword>
<gene>
    <name evidence="3" type="ORF">ATL41_0686</name>
</gene>
<organism evidence="3 4">
    <name type="scientific">Flavimobilis soli</name>
    <dbReference type="NCBI Taxonomy" id="442709"/>
    <lineage>
        <taxon>Bacteria</taxon>
        <taxon>Bacillati</taxon>
        <taxon>Actinomycetota</taxon>
        <taxon>Actinomycetes</taxon>
        <taxon>Micrococcales</taxon>
        <taxon>Jonesiaceae</taxon>
        <taxon>Flavimobilis</taxon>
    </lineage>
</organism>
<feature type="transmembrane region" description="Helical" evidence="2">
    <location>
        <begin position="41"/>
        <end position="61"/>
    </location>
</feature>
<dbReference type="EMBL" id="PDJH01000001">
    <property type="protein sequence ID" value="PFG35985.1"/>
    <property type="molecule type" value="Genomic_DNA"/>
</dbReference>
<dbReference type="Pfam" id="PF14017">
    <property type="entry name" value="DUF4233"/>
    <property type="match status" value="1"/>
</dbReference>
<dbReference type="Proteomes" id="UP000221394">
    <property type="component" value="Unassembled WGS sequence"/>
</dbReference>
<feature type="transmembrane region" description="Helical" evidence="2">
    <location>
        <begin position="81"/>
        <end position="100"/>
    </location>
</feature>
<evidence type="ECO:0000256" key="2">
    <source>
        <dbReference type="SAM" id="Phobius"/>
    </source>
</evidence>
<dbReference type="InterPro" id="IPR025327">
    <property type="entry name" value="DUF4233"/>
</dbReference>
<proteinExistence type="predicted"/>
<accession>A0A2A9ECH3</accession>
<feature type="region of interest" description="Disordered" evidence="1">
    <location>
        <begin position="1"/>
        <end position="28"/>
    </location>
</feature>
<keyword evidence="2" id="KW-0812">Transmembrane</keyword>
<evidence type="ECO:0000313" key="4">
    <source>
        <dbReference type="Proteomes" id="UP000221394"/>
    </source>
</evidence>
<evidence type="ECO:0000256" key="1">
    <source>
        <dbReference type="SAM" id="MobiDB-lite"/>
    </source>
</evidence>
<protein>
    <submittedName>
        <fullName evidence="3">Uncharacterized protein DUF4233</fullName>
    </submittedName>
</protein>
<keyword evidence="2" id="KW-0472">Membrane</keyword>
<reference evidence="3 4" key="1">
    <citation type="submission" date="2017-10" db="EMBL/GenBank/DDBJ databases">
        <title>Sequencing the genomes of 1000 actinobacteria strains.</title>
        <authorList>
            <person name="Klenk H.-P."/>
        </authorList>
    </citation>
    <scope>NUCLEOTIDE SEQUENCE [LARGE SCALE GENOMIC DNA]</scope>
    <source>
        <strain evidence="3 4">DSM 21574</strain>
    </source>
</reference>
<sequence length="165" mass="17233">MTSQAPAGLRPAGSLGGVTDAQPGTPETPVIRAKKSAKVQFTSTILLLEAFVVVFATFVLYGLRNVPAGLPDSVPNLEPAVIWTVGATMFVVLVVLSRACGRPGGYVAGSVAQVLVAAWTLVIPLMGIVAIVFIGLWVASLRLGGRIDRERAEYDAAHPDEAPNV</sequence>
<dbReference type="OrthoDB" id="3267755at2"/>
<name>A0A2A9ECH3_9MICO</name>
<dbReference type="AlphaFoldDB" id="A0A2A9ECH3"/>
<keyword evidence="4" id="KW-1185">Reference proteome</keyword>